<feature type="compositionally biased region" description="Basic residues" evidence="2">
    <location>
        <begin position="359"/>
        <end position="369"/>
    </location>
</feature>
<dbReference type="STRING" id="310780.SAMN05216267_101679"/>
<dbReference type="InterPro" id="IPR014030">
    <property type="entry name" value="Ketoacyl_synth_N"/>
</dbReference>
<dbReference type="GO" id="GO:0006633">
    <property type="term" value="P:fatty acid biosynthetic process"/>
    <property type="evidence" value="ECO:0007669"/>
    <property type="project" value="TreeGrafter"/>
</dbReference>
<dbReference type="SUPFAM" id="SSF53901">
    <property type="entry name" value="Thiolase-like"/>
    <property type="match status" value="1"/>
</dbReference>
<evidence type="ECO:0000259" key="3">
    <source>
        <dbReference type="Pfam" id="PF00109"/>
    </source>
</evidence>
<dbReference type="InterPro" id="IPR000794">
    <property type="entry name" value="Beta-ketoacyl_synthase"/>
</dbReference>
<dbReference type="Pfam" id="PF00109">
    <property type="entry name" value="ketoacyl-synt"/>
    <property type="match status" value="1"/>
</dbReference>
<feature type="region of interest" description="Disordered" evidence="2">
    <location>
        <begin position="345"/>
        <end position="369"/>
    </location>
</feature>
<reference evidence="4 5" key="1">
    <citation type="submission" date="2016-10" db="EMBL/GenBank/DDBJ databases">
        <authorList>
            <person name="de Groot N.N."/>
        </authorList>
    </citation>
    <scope>NUCLEOTIDE SEQUENCE [LARGE SCALE GENOMIC DNA]</scope>
    <source>
        <strain evidence="4 5">CGMCC 4.2026</strain>
    </source>
</reference>
<name>A0A1H8LMA6_9ACTN</name>
<proteinExistence type="predicted"/>
<evidence type="ECO:0000313" key="5">
    <source>
        <dbReference type="Proteomes" id="UP000181951"/>
    </source>
</evidence>
<evidence type="ECO:0000256" key="1">
    <source>
        <dbReference type="ARBA" id="ARBA00022679"/>
    </source>
</evidence>
<gene>
    <name evidence="4" type="ORF">SAMN05216267_101679</name>
</gene>
<keyword evidence="1" id="KW-0808">Transferase</keyword>
<protein>
    <submittedName>
        <fullName evidence="4">3-oxoacyl-[acyl-carrier-protein] synthase II</fullName>
    </submittedName>
</protein>
<dbReference type="Proteomes" id="UP000181951">
    <property type="component" value="Unassembled WGS sequence"/>
</dbReference>
<dbReference type="GO" id="GO:0004315">
    <property type="term" value="F:3-oxoacyl-[acyl-carrier-protein] synthase activity"/>
    <property type="evidence" value="ECO:0007669"/>
    <property type="project" value="TreeGrafter"/>
</dbReference>
<evidence type="ECO:0000256" key="2">
    <source>
        <dbReference type="SAM" id="MobiDB-lite"/>
    </source>
</evidence>
<dbReference type="OrthoDB" id="3364148at2"/>
<dbReference type="RefSeq" id="WP_075017100.1">
    <property type="nucleotide sequence ID" value="NZ_FODD01000016.1"/>
</dbReference>
<organism evidence="4 5">
    <name type="scientific">Actinacidiphila rubida</name>
    <dbReference type="NCBI Taxonomy" id="310780"/>
    <lineage>
        <taxon>Bacteria</taxon>
        <taxon>Bacillati</taxon>
        <taxon>Actinomycetota</taxon>
        <taxon>Actinomycetes</taxon>
        <taxon>Kitasatosporales</taxon>
        <taxon>Streptomycetaceae</taxon>
        <taxon>Actinacidiphila</taxon>
    </lineage>
</organism>
<sequence>MIPGTAHPAVTGTGTAVHGLAGPADLVGRGDGGPAFDTATALTGRDMRNKDRGSRLAIRAAGAALAAAGLLDASGRVADPEGTAVVVSSNFGNLGSVVELADTIAAETVTGLNPLRLPETACSVIAAWVAIRFGLRGPSLTVCNGTSGGLDALFWASSLLATRRARAVTVIGVEPTNDAVRRLLGADSVDGAVAVVLETAEAADERGGPAPAAFLTGYGRGPDAAGAIAATGLPGAGGRHDLGLWLTEVDRPDGALSMVRTSGGVLGLERRLGRCSGALGVLQCAAAAAHLSGGGTGPVLATAGGAGEPVAAVLLTGADATPAPLASTEVPHSTPHVTRAVPTTAFTDAENTDPEVSVRHRKGSRHAER</sequence>
<dbReference type="AlphaFoldDB" id="A0A1H8LMA6"/>
<dbReference type="PANTHER" id="PTHR11712:SF321">
    <property type="entry name" value="3-OXOACYL-[ACYL-CARRIER-PROTEIN] SYNTHASE 2"/>
    <property type="match status" value="1"/>
</dbReference>
<dbReference type="InterPro" id="IPR016039">
    <property type="entry name" value="Thiolase-like"/>
</dbReference>
<feature type="domain" description="Beta-ketoacyl synthase-like N-terminal" evidence="3">
    <location>
        <begin position="43"/>
        <end position="174"/>
    </location>
</feature>
<evidence type="ECO:0000313" key="4">
    <source>
        <dbReference type="EMBL" id="SEO05926.1"/>
    </source>
</evidence>
<dbReference type="GO" id="GO:0005829">
    <property type="term" value="C:cytosol"/>
    <property type="evidence" value="ECO:0007669"/>
    <property type="project" value="TreeGrafter"/>
</dbReference>
<accession>A0A1H8LMA6</accession>
<keyword evidence="5" id="KW-1185">Reference proteome</keyword>
<dbReference type="Gene3D" id="3.40.47.10">
    <property type="match status" value="1"/>
</dbReference>
<dbReference type="EMBL" id="FODD01000016">
    <property type="protein sequence ID" value="SEO05926.1"/>
    <property type="molecule type" value="Genomic_DNA"/>
</dbReference>
<dbReference type="PANTHER" id="PTHR11712">
    <property type="entry name" value="POLYKETIDE SYNTHASE-RELATED"/>
    <property type="match status" value="1"/>
</dbReference>